<keyword evidence="1 3" id="KW-0732">Signal</keyword>
<gene>
    <name evidence="5" type="primary">LOC108253316</name>
</gene>
<dbReference type="PaxDb" id="121845-A0A1S4EK47"/>
<keyword evidence="4" id="KW-1185">Reference proteome</keyword>
<accession>A0A1S4EK47</accession>
<sequence length="144" mass="16407">MSKLPFPTLLLFFTSLFVLSSGMKNRSSQFNCYRCKGFDKDLSKCSFTTLCVKPRENCYTLVQSDGARTIYTRGCGHSRVCKMAKRVDLYDLRYCSQCDTEKCNKETTFTYSELDVSHATSTTYGVTWTGALIIGLWVGIRFML</sequence>
<dbReference type="RefSeq" id="XP_017302543.1">
    <property type="nucleotide sequence ID" value="XM_017447054.2"/>
</dbReference>
<dbReference type="AlphaFoldDB" id="A0A1S4EK47"/>
<reference evidence="5" key="1">
    <citation type="submission" date="2025-08" db="UniProtKB">
        <authorList>
            <consortium name="RefSeq"/>
        </authorList>
    </citation>
    <scope>IDENTIFICATION</scope>
</reference>
<keyword evidence="2" id="KW-1015">Disulfide bond</keyword>
<dbReference type="KEGG" id="dci:108253316"/>
<dbReference type="PANTHER" id="PTHR10036:SF3">
    <property type="entry name" value="PROTEIN SLEEPLESS-RELATED"/>
    <property type="match status" value="1"/>
</dbReference>
<protein>
    <submittedName>
        <fullName evidence="5">Uncharacterized protein LOC108253316</fullName>
    </submittedName>
</protein>
<dbReference type="Gene3D" id="2.10.60.10">
    <property type="entry name" value="CD59"/>
    <property type="match status" value="1"/>
</dbReference>
<dbReference type="GeneID" id="108253316"/>
<proteinExistence type="predicted"/>
<dbReference type="PANTHER" id="PTHR10036">
    <property type="entry name" value="CD59 GLYCOPROTEIN"/>
    <property type="match status" value="1"/>
</dbReference>
<dbReference type="InterPro" id="IPR045860">
    <property type="entry name" value="Snake_toxin-like_sf"/>
</dbReference>
<dbReference type="SUPFAM" id="SSF57302">
    <property type="entry name" value="Snake toxin-like"/>
    <property type="match status" value="1"/>
</dbReference>
<organism evidence="4 5">
    <name type="scientific">Diaphorina citri</name>
    <name type="common">Asian citrus psyllid</name>
    <dbReference type="NCBI Taxonomy" id="121845"/>
    <lineage>
        <taxon>Eukaryota</taxon>
        <taxon>Metazoa</taxon>
        <taxon>Ecdysozoa</taxon>
        <taxon>Arthropoda</taxon>
        <taxon>Hexapoda</taxon>
        <taxon>Insecta</taxon>
        <taxon>Pterygota</taxon>
        <taxon>Neoptera</taxon>
        <taxon>Paraneoptera</taxon>
        <taxon>Hemiptera</taxon>
        <taxon>Sternorrhyncha</taxon>
        <taxon>Psylloidea</taxon>
        <taxon>Psyllidae</taxon>
        <taxon>Diaphorininae</taxon>
        <taxon>Diaphorina</taxon>
    </lineage>
</organism>
<feature type="signal peptide" evidence="3">
    <location>
        <begin position="1"/>
        <end position="22"/>
    </location>
</feature>
<dbReference type="Proteomes" id="UP000079169">
    <property type="component" value="Unplaced"/>
</dbReference>
<evidence type="ECO:0000313" key="4">
    <source>
        <dbReference type="Proteomes" id="UP000079169"/>
    </source>
</evidence>
<evidence type="ECO:0000256" key="2">
    <source>
        <dbReference type="ARBA" id="ARBA00023157"/>
    </source>
</evidence>
<evidence type="ECO:0000313" key="5">
    <source>
        <dbReference type="RefSeq" id="XP_017302543.1"/>
    </source>
</evidence>
<feature type="chain" id="PRO_5010360331" evidence="3">
    <location>
        <begin position="23"/>
        <end position="144"/>
    </location>
</feature>
<evidence type="ECO:0000256" key="3">
    <source>
        <dbReference type="SAM" id="SignalP"/>
    </source>
</evidence>
<evidence type="ECO:0000256" key="1">
    <source>
        <dbReference type="ARBA" id="ARBA00022729"/>
    </source>
</evidence>
<name>A0A1S4EK47_DIACI</name>